<feature type="non-terminal residue" evidence="1">
    <location>
        <position position="1"/>
    </location>
</feature>
<keyword evidence="2" id="KW-1185">Reference proteome</keyword>
<dbReference type="PANTHER" id="PTHR33112:SF16">
    <property type="entry name" value="HETEROKARYON INCOMPATIBILITY DOMAIN-CONTAINING PROTEIN"/>
    <property type="match status" value="1"/>
</dbReference>
<accession>A0A8K0WDR8</accession>
<gene>
    <name evidence="1" type="ORF">BKA59DRAFT_397858</name>
</gene>
<comment type="caution">
    <text evidence="1">The sequence shown here is derived from an EMBL/GenBank/DDBJ whole genome shotgun (WGS) entry which is preliminary data.</text>
</comment>
<sequence length="115" mass="13179">SRDCPNNPLDARAWTLQEQYLSRRQLRFPENRILWECHKMVIGKSKRDASGITKRIIPPSLNLPGRAAWVWNAWYSLVSQYSRRVLSAKADRYPTLSGLAVIIAKDLSSQYCAGM</sequence>
<dbReference type="AlphaFoldDB" id="A0A8K0WDR8"/>
<reference evidence="1" key="1">
    <citation type="journal article" date="2021" name="Nat. Commun.">
        <title>Genetic determinants of endophytism in the Arabidopsis root mycobiome.</title>
        <authorList>
            <person name="Mesny F."/>
            <person name="Miyauchi S."/>
            <person name="Thiergart T."/>
            <person name="Pickel B."/>
            <person name="Atanasova L."/>
            <person name="Karlsson M."/>
            <person name="Huettel B."/>
            <person name="Barry K.W."/>
            <person name="Haridas S."/>
            <person name="Chen C."/>
            <person name="Bauer D."/>
            <person name="Andreopoulos W."/>
            <person name="Pangilinan J."/>
            <person name="LaButti K."/>
            <person name="Riley R."/>
            <person name="Lipzen A."/>
            <person name="Clum A."/>
            <person name="Drula E."/>
            <person name="Henrissat B."/>
            <person name="Kohler A."/>
            <person name="Grigoriev I.V."/>
            <person name="Martin F.M."/>
            <person name="Hacquard S."/>
        </authorList>
    </citation>
    <scope>NUCLEOTIDE SEQUENCE</scope>
    <source>
        <strain evidence="1">MPI-SDFR-AT-0068</strain>
    </source>
</reference>
<dbReference type="OrthoDB" id="5125733at2759"/>
<organism evidence="1 2">
    <name type="scientific">Fusarium tricinctum</name>
    <dbReference type="NCBI Taxonomy" id="61284"/>
    <lineage>
        <taxon>Eukaryota</taxon>
        <taxon>Fungi</taxon>
        <taxon>Dikarya</taxon>
        <taxon>Ascomycota</taxon>
        <taxon>Pezizomycotina</taxon>
        <taxon>Sordariomycetes</taxon>
        <taxon>Hypocreomycetidae</taxon>
        <taxon>Hypocreales</taxon>
        <taxon>Nectriaceae</taxon>
        <taxon>Fusarium</taxon>
        <taxon>Fusarium tricinctum species complex</taxon>
    </lineage>
</organism>
<evidence type="ECO:0000313" key="1">
    <source>
        <dbReference type="EMBL" id="KAH7246743.1"/>
    </source>
</evidence>
<evidence type="ECO:0000313" key="2">
    <source>
        <dbReference type="Proteomes" id="UP000813427"/>
    </source>
</evidence>
<dbReference type="PANTHER" id="PTHR33112">
    <property type="entry name" value="DOMAIN PROTEIN, PUTATIVE-RELATED"/>
    <property type="match status" value="1"/>
</dbReference>
<proteinExistence type="predicted"/>
<name>A0A8K0WDR8_9HYPO</name>
<dbReference type="Proteomes" id="UP000813427">
    <property type="component" value="Unassembled WGS sequence"/>
</dbReference>
<protein>
    <submittedName>
        <fullName evidence="1">Uncharacterized protein</fullName>
    </submittedName>
</protein>
<dbReference type="EMBL" id="JAGPXF010000004">
    <property type="protein sequence ID" value="KAH7246743.1"/>
    <property type="molecule type" value="Genomic_DNA"/>
</dbReference>